<dbReference type="InterPro" id="IPR008928">
    <property type="entry name" value="6-hairpin_glycosidase_sf"/>
</dbReference>
<reference evidence="4" key="1">
    <citation type="submission" date="2022-07" db="EMBL/GenBank/DDBJ databases">
        <title>Fungi with potential for degradation of polypropylene.</title>
        <authorList>
            <person name="Gostincar C."/>
        </authorList>
    </citation>
    <scope>NUCLEOTIDE SEQUENCE</scope>
    <source>
        <strain evidence="4">EXF-13308</strain>
    </source>
</reference>
<dbReference type="Pfam" id="PF14498">
    <property type="entry name" value="Glyco_hyd_65N_2"/>
    <property type="match status" value="1"/>
</dbReference>
<dbReference type="PIRSF" id="PIRSF007663">
    <property type="entry name" value="UCP007663"/>
    <property type="match status" value="1"/>
</dbReference>
<protein>
    <submittedName>
        <fullName evidence="4">Alpha-L-fucosidase 2</fullName>
    </submittedName>
</protein>
<dbReference type="InterPro" id="IPR027414">
    <property type="entry name" value="GH95_N_dom"/>
</dbReference>
<dbReference type="AlphaFoldDB" id="A0AA38VN59"/>
<evidence type="ECO:0000256" key="1">
    <source>
        <dbReference type="SAM" id="MobiDB-lite"/>
    </source>
</evidence>
<accession>A0AA38VN59</accession>
<dbReference type="SUPFAM" id="SSF48208">
    <property type="entry name" value="Six-hairpin glycosidases"/>
    <property type="match status" value="1"/>
</dbReference>
<feature type="domain" description="Glycosyl hydrolase family 95 N-terminal" evidence="2">
    <location>
        <begin position="31"/>
        <end position="279"/>
    </location>
</feature>
<dbReference type="Proteomes" id="UP001174694">
    <property type="component" value="Unassembled WGS sequence"/>
</dbReference>
<dbReference type="PANTHER" id="PTHR31084:SF18">
    <property type="entry name" value="GLYCOSYL HYDROLASE FAMILY 95 N-TERMINAL DOMAIN-CONTAINING PROTEIN"/>
    <property type="match status" value="1"/>
</dbReference>
<organism evidence="4 5">
    <name type="scientific">Pleurostoma richardsiae</name>
    <dbReference type="NCBI Taxonomy" id="41990"/>
    <lineage>
        <taxon>Eukaryota</taxon>
        <taxon>Fungi</taxon>
        <taxon>Dikarya</taxon>
        <taxon>Ascomycota</taxon>
        <taxon>Pezizomycotina</taxon>
        <taxon>Sordariomycetes</taxon>
        <taxon>Sordariomycetidae</taxon>
        <taxon>Calosphaeriales</taxon>
        <taxon>Pleurostomataceae</taxon>
        <taxon>Pleurostoma</taxon>
    </lineage>
</organism>
<gene>
    <name evidence="4" type="ORF">NKR23_g9394</name>
</gene>
<name>A0AA38VN59_9PEZI</name>
<keyword evidence="5" id="KW-1185">Reference proteome</keyword>
<evidence type="ECO:0000313" key="4">
    <source>
        <dbReference type="EMBL" id="KAJ9137150.1"/>
    </source>
</evidence>
<dbReference type="GO" id="GO:0004560">
    <property type="term" value="F:alpha-L-fucosidase activity"/>
    <property type="evidence" value="ECO:0007669"/>
    <property type="project" value="InterPro"/>
</dbReference>
<proteinExistence type="predicted"/>
<dbReference type="Pfam" id="PF22124">
    <property type="entry name" value="Glyco_hydro_95_cat"/>
    <property type="match status" value="1"/>
</dbReference>
<dbReference type="InterPro" id="IPR016518">
    <property type="entry name" value="Alpha-L-fucosidase"/>
</dbReference>
<evidence type="ECO:0000313" key="5">
    <source>
        <dbReference type="Proteomes" id="UP001174694"/>
    </source>
</evidence>
<feature type="compositionally biased region" description="Polar residues" evidence="1">
    <location>
        <begin position="1"/>
        <end position="12"/>
    </location>
</feature>
<feature type="domain" description="Glycosyl hydrolase family 95 catalytic" evidence="3">
    <location>
        <begin position="298"/>
        <end position="696"/>
    </location>
</feature>
<feature type="region of interest" description="Disordered" evidence="1">
    <location>
        <begin position="1"/>
        <end position="26"/>
    </location>
</feature>
<dbReference type="InterPro" id="IPR054363">
    <property type="entry name" value="GH95_cat"/>
</dbReference>
<comment type="caution">
    <text evidence="4">The sequence shown here is derived from an EMBL/GenBank/DDBJ whole genome shotgun (WGS) entry which is preliminary data.</text>
</comment>
<sequence length="784" mass="87203">MEPQQTASPTTTSREKQPGPEVGDSQQHFRLHYTSPATEWASALPVGNGRLGAMVHGRTATELLQLNEDSVWYGGPQDRTPRDALRNLPLLRQLIREGRHVEAEELVRTAFFATPSSMRHYEPLGTCTIEFGHREENASGYRRWLDLSQATCGTTYSYRDSDDPSSGEVDVSREVVASFPDQVLLLRIAATQPVKSIIRLNRLGEIEYETNEFLDSVHAYDEQIVLHATPGGRDSNRLCIALGVTCDDDGGSVQAVGNCLVVHSAACTVALAAQTTYREADPEAAALRDVAGALAKPWKVLLSRHVEDFRALFDRMSLRMWPDASHIPTDQRLKAQRDPGLVALYHNYGRYLLISSSRDSTKPLPANLQGIWNPSFAPPWGSKYTININIQMNYWPVAACNLFECALPLVDLLERMALRGRKTAKVMYNCRGWCAHHNTDIWADTDPQDRWMPSTLWPLAGVWICVDMVKLVQNRYDRALHDRLAPVLEGCVLFLLDFLVPSEDGKYLVTNPSVSPENTFITASGKPGILCEGSTMDMSIVGEAFRQFLWSTKQLGIDNSLSHQVKDALGKLPPIQVNKAGLIQEWGLRDYGELEPGHRHVSHLYGLFPGDTIRSEELRLAAKNVLDRRATHGGGHTGWSRAWLLNLHARLRDAERCGRHMDLLLSQSTLPNLLDTHPPFQIDGNFGGCAGVIECLIQWQDTADGLNVQLLPACPMAWAAGSLKDVCVKGHWFVSFEWFDNKVIDPVTVEYDGGETVVTTVSFPSGMTATFKGQGRHHVRQSGV</sequence>
<dbReference type="InterPro" id="IPR012341">
    <property type="entry name" value="6hp_glycosidase-like_sf"/>
</dbReference>
<dbReference type="GO" id="GO:0005975">
    <property type="term" value="P:carbohydrate metabolic process"/>
    <property type="evidence" value="ECO:0007669"/>
    <property type="project" value="InterPro"/>
</dbReference>
<evidence type="ECO:0000259" key="2">
    <source>
        <dbReference type="Pfam" id="PF14498"/>
    </source>
</evidence>
<dbReference type="EMBL" id="JANBVO010000036">
    <property type="protein sequence ID" value="KAJ9137150.1"/>
    <property type="molecule type" value="Genomic_DNA"/>
</dbReference>
<dbReference type="Gene3D" id="1.50.10.10">
    <property type="match status" value="1"/>
</dbReference>
<evidence type="ECO:0000259" key="3">
    <source>
        <dbReference type="Pfam" id="PF22124"/>
    </source>
</evidence>
<dbReference type="PANTHER" id="PTHR31084">
    <property type="entry name" value="ALPHA-L-FUCOSIDASE 2"/>
    <property type="match status" value="1"/>
</dbReference>